<comment type="caution">
    <text evidence="1">The sequence shown here is derived from an EMBL/GenBank/DDBJ whole genome shotgun (WGS) entry which is preliminary data.</text>
</comment>
<evidence type="ECO:0000313" key="2">
    <source>
        <dbReference type="Proteomes" id="UP000265520"/>
    </source>
</evidence>
<dbReference type="AlphaFoldDB" id="A0A392VY60"/>
<proteinExistence type="predicted"/>
<organism evidence="1 2">
    <name type="scientific">Trifolium medium</name>
    <dbReference type="NCBI Taxonomy" id="97028"/>
    <lineage>
        <taxon>Eukaryota</taxon>
        <taxon>Viridiplantae</taxon>
        <taxon>Streptophyta</taxon>
        <taxon>Embryophyta</taxon>
        <taxon>Tracheophyta</taxon>
        <taxon>Spermatophyta</taxon>
        <taxon>Magnoliopsida</taxon>
        <taxon>eudicotyledons</taxon>
        <taxon>Gunneridae</taxon>
        <taxon>Pentapetalae</taxon>
        <taxon>rosids</taxon>
        <taxon>fabids</taxon>
        <taxon>Fabales</taxon>
        <taxon>Fabaceae</taxon>
        <taxon>Papilionoideae</taxon>
        <taxon>50 kb inversion clade</taxon>
        <taxon>NPAAA clade</taxon>
        <taxon>Hologalegina</taxon>
        <taxon>IRL clade</taxon>
        <taxon>Trifolieae</taxon>
        <taxon>Trifolium</taxon>
    </lineage>
</organism>
<accession>A0A392VY60</accession>
<dbReference type="Proteomes" id="UP000265520">
    <property type="component" value="Unassembled WGS sequence"/>
</dbReference>
<reference evidence="1 2" key="1">
    <citation type="journal article" date="2018" name="Front. Plant Sci.">
        <title>Red Clover (Trifolium pratense) and Zigzag Clover (T. medium) - A Picture of Genomic Similarities and Differences.</title>
        <authorList>
            <person name="Dluhosova J."/>
            <person name="Istvanek J."/>
            <person name="Nedelnik J."/>
            <person name="Repkova J."/>
        </authorList>
    </citation>
    <scope>NUCLEOTIDE SEQUENCE [LARGE SCALE GENOMIC DNA]</scope>
    <source>
        <strain evidence="2">cv. 10/8</strain>
        <tissue evidence="1">Leaf</tissue>
    </source>
</reference>
<name>A0A392VY60_9FABA</name>
<protein>
    <submittedName>
        <fullName evidence="1">Uncharacterized protein</fullName>
    </submittedName>
</protein>
<keyword evidence="2" id="KW-1185">Reference proteome</keyword>
<evidence type="ECO:0000313" key="1">
    <source>
        <dbReference type="EMBL" id="MCI91390.1"/>
    </source>
</evidence>
<sequence>MDRKSLGNPVSGFDPRIKKLNSLLRAIHDDLRNA</sequence>
<dbReference type="EMBL" id="LXQA011270635">
    <property type="protein sequence ID" value="MCI91390.1"/>
    <property type="molecule type" value="Genomic_DNA"/>
</dbReference>
<feature type="non-terminal residue" evidence="1">
    <location>
        <position position="34"/>
    </location>
</feature>